<dbReference type="PRINTS" id="PR01210">
    <property type="entry name" value="GGTRANSPTASE"/>
</dbReference>
<dbReference type="InterPro" id="IPR052896">
    <property type="entry name" value="GGT-like_enzyme"/>
</dbReference>
<sequence>MPNDVPAGCTVYGRSGMVVAGHPLAALAGWRALDLGGSVADAAVAAAAVLGVALPHATTVGGDLFALVHEAATGRTHVLNASGPAPAAARAERFRDGVPQDGIASLVVPGAVAGLKALHERFGLRSWAEALAPAVAAAEDGVPVSGALAAAIVAYRPLIERDAALAALLLPGGRPLAEGTLLRQPALAATLAAVAADGPAAFYEGRPAHSLGALSAERGGLITAGDLAAFRPEWVEPLSAPYLGLEVRTAPPNSYGVALLLQLQRLAADAGPQGGPGSVEHFARLIPVGRDALAAAAPYLADPAFGGPDVRELLARGAAKGASGWPSGVPGGTAVVSVADAAGNGVVLIESIFTPWGSGVHDPATGILFNNRVRGFAADPAHPNVVAPGKRPAHTLSPALALEDGRLRFLLTTPGGPGQTLTLAQVLVNRIEHGLPLAAAVAQPRWSLDLAGRLLVEETVPDAVVTGLAQRGLHAEKAGVITPYFGSAELIERLPDGVLAGVPDRRRDAAAIGA</sequence>
<accession>A0ABW8VM70</accession>
<dbReference type="Gene3D" id="3.60.20.40">
    <property type="match status" value="1"/>
</dbReference>
<name>A0ABW8VM70_9PROT</name>
<evidence type="ECO:0000313" key="1">
    <source>
        <dbReference type="EMBL" id="MFL7905507.1"/>
    </source>
</evidence>
<gene>
    <name evidence="1" type="ORF">ACJ41P_30580</name>
</gene>
<protein>
    <submittedName>
        <fullName evidence="1">Gamma-glutamyltransferase</fullName>
        <ecNumber evidence="1">2.3.2.2</ecNumber>
    </submittedName>
</protein>
<dbReference type="EC" id="2.3.2.2" evidence="1"/>
<dbReference type="SUPFAM" id="SSF56235">
    <property type="entry name" value="N-terminal nucleophile aminohydrolases (Ntn hydrolases)"/>
    <property type="match status" value="1"/>
</dbReference>
<comment type="caution">
    <text evidence="1">The sequence shown here is derived from an EMBL/GenBank/DDBJ whole genome shotgun (WGS) entry which is preliminary data.</text>
</comment>
<proteinExistence type="predicted"/>
<dbReference type="InterPro" id="IPR029055">
    <property type="entry name" value="Ntn_hydrolases_N"/>
</dbReference>
<dbReference type="InterPro" id="IPR043137">
    <property type="entry name" value="GGT_ssub_C"/>
</dbReference>
<evidence type="ECO:0000313" key="2">
    <source>
        <dbReference type="Proteomes" id="UP001628281"/>
    </source>
</evidence>
<dbReference type="RefSeq" id="WP_407825800.1">
    <property type="nucleotide sequence ID" value="NZ_JBJLSN010000083.1"/>
</dbReference>
<dbReference type="Pfam" id="PF01019">
    <property type="entry name" value="G_glu_transpept"/>
    <property type="match status" value="1"/>
</dbReference>
<dbReference type="Proteomes" id="UP001628281">
    <property type="component" value="Unassembled WGS sequence"/>
</dbReference>
<dbReference type="Gene3D" id="1.10.246.230">
    <property type="match status" value="1"/>
</dbReference>
<dbReference type="PANTHER" id="PTHR43881">
    <property type="entry name" value="GAMMA-GLUTAMYLTRANSPEPTIDASE (AFU_ORTHOLOGUE AFUA_4G13580)"/>
    <property type="match status" value="1"/>
</dbReference>
<keyword evidence="1" id="KW-0808">Transferase</keyword>
<organism evidence="1 2">
    <name type="scientific">Azospirillum argentinense</name>
    <dbReference type="NCBI Taxonomy" id="2970906"/>
    <lineage>
        <taxon>Bacteria</taxon>
        <taxon>Pseudomonadati</taxon>
        <taxon>Pseudomonadota</taxon>
        <taxon>Alphaproteobacteria</taxon>
        <taxon>Rhodospirillales</taxon>
        <taxon>Azospirillaceae</taxon>
        <taxon>Azospirillum</taxon>
    </lineage>
</organism>
<keyword evidence="1" id="KW-0012">Acyltransferase</keyword>
<dbReference type="GO" id="GO:0103068">
    <property type="term" value="F:leukotriene C4 gamma-glutamyl transferase activity"/>
    <property type="evidence" value="ECO:0007669"/>
    <property type="project" value="UniProtKB-EC"/>
</dbReference>
<dbReference type="PANTHER" id="PTHR43881:SF1">
    <property type="entry name" value="GAMMA-GLUTAMYLTRANSPEPTIDASE (AFU_ORTHOLOGUE AFUA_4G13580)"/>
    <property type="match status" value="1"/>
</dbReference>
<dbReference type="EMBL" id="JBJLSN010000083">
    <property type="protein sequence ID" value="MFL7905507.1"/>
    <property type="molecule type" value="Genomic_DNA"/>
</dbReference>
<keyword evidence="2" id="KW-1185">Reference proteome</keyword>
<reference evidence="1 2" key="1">
    <citation type="submission" date="2024-11" db="EMBL/GenBank/DDBJ databases">
        <title>Draft genome sequences of two bacteria associated to sugarcane roots in Colombia.</title>
        <authorList>
            <person name="Pardo-Diaz S."/>
            <person name="Masmela-Mendoza J."/>
            <person name="Delgadillo-Duran P."/>
            <person name="Bautista E.J."/>
            <person name="Rojas-Tapias D.F."/>
        </authorList>
    </citation>
    <scope>NUCLEOTIDE SEQUENCE [LARGE SCALE GENOMIC DNA]</scope>
    <source>
        <strain evidence="1 2">Ap18</strain>
    </source>
</reference>